<sequence>MADHIEQLHCYLLNIPGELRNSIYGHLKSDYVFSGRPAASFGDTTAAKPPKIALMRFPIRSLLLVNRQIHAEYIESTLSARKLLIDFRQGSAVVDFGLPTEILETIRRCDLLLPWDLSMSLETADQKTWDWLEDYALALDERSQTMAWTPSKAVRAFLISVLDYLKRSIADDAEVVITVMLDGLPDPEDLVQIGFLRTASLHCAVVARLTSSVFHERTLSELETEDREWPHAGKFSVQYSIITLACCTAEDQAVALANREKGYGQKHKSESCVLWLLAPTKDENNFRGFFPKSSHRLKADGPGLPFEE</sequence>
<evidence type="ECO:0000313" key="2">
    <source>
        <dbReference type="Proteomes" id="UP001281147"/>
    </source>
</evidence>
<gene>
    <name evidence="1" type="ORF">LTR37_006273</name>
</gene>
<dbReference type="Proteomes" id="UP001281147">
    <property type="component" value="Unassembled WGS sequence"/>
</dbReference>
<evidence type="ECO:0000313" key="1">
    <source>
        <dbReference type="EMBL" id="KAK3716643.1"/>
    </source>
</evidence>
<proteinExistence type="predicted"/>
<keyword evidence="2" id="KW-1185">Reference proteome</keyword>
<accession>A0ACC3NH64</accession>
<reference evidence="1" key="1">
    <citation type="submission" date="2023-07" db="EMBL/GenBank/DDBJ databases">
        <title>Black Yeasts Isolated from many extreme environments.</title>
        <authorList>
            <person name="Coleine C."/>
            <person name="Stajich J.E."/>
            <person name="Selbmann L."/>
        </authorList>
    </citation>
    <scope>NUCLEOTIDE SEQUENCE</scope>
    <source>
        <strain evidence="1">CCFEE 5714</strain>
    </source>
</reference>
<dbReference type="EMBL" id="JAUTXU010000041">
    <property type="protein sequence ID" value="KAK3716643.1"/>
    <property type="molecule type" value="Genomic_DNA"/>
</dbReference>
<organism evidence="1 2">
    <name type="scientific">Vermiconidia calcicola</name>
    <dbReference type="NCBI Taxonomy" id="1690605"/>
    <lineage>
        <taxon>Eukaryota</taxon>
        <taxon>Fungi</taxon>
        <taxon>Dikarya</taxon>
        <taxon>Ascomycota</taxon>
        <taxon>Pezizomycotina</taxon>
        <taxon>Dothideomycetes</taxon>
        <taxon>Dothideomycetidae</taxon>
        <taxon>Mycosphaerellales</taxon>
        <taxon>Extremaceae</taxon>
        <taxon>Vermiconidia</taxon>
    </lineage>
</organism>
<name>A0ACC3NH64_9PEZI</name>
<protein>
    <submittedName>
        <fullName evidence="1">Uncharacterized protein</fullName>
    </submittedName>
</protein>
<comment type="caution">
    <text evidence="1">The sequence shown here is derived from an EMBL/GenBank/DDBJ whole genome shotgun (WGS) entry which is preliminary data.</text>
</comment>